<dbReference type="OrthoDB" id="543156at2759"/>
<organism evidence="6 7">
    <name type="scientific">Meloidogyne enterolobii</name>
    <name type="common">Root-knot nematode worm</name>
    <name type="synonym">Meloidogyne mayaguensis</name>
    <dbReference type="NCBI Taxonomy" id="390850"/>
    <lineage>
        <taxon>Eukaryota</taxon>
        <taxon>Metazoa</taxon>
        <taxon>Ecdysozoa</taxon>
        <taxon>Nematoda</taxon>
        <taxon>Chromadorea</taxon>
        <taxon>Rhabditida</taxon>
        <taxon>Tylenchina</taxon>
        <taxon>Tylenchomorpha</taxon>
        <taxon>Tylenchoidea</taxon>
        <taxon>Meloidogynidae</taxon>
        <taxon>Meloidogyninae</taxon>
        <taxon>Meloidogyne</taxon>
    </lineage>
</organism>
<evidence type="ECO:0000256" key="1">
    <source>
        <dbReference type="ARBA" id="ARBA00004496"/>
    </source>
</evidence>
<dbReference type="Proteomes" id="UP000580250">
    <property type="component" value="Unassembled WGS sequence"/>
</dbReference>
<dbReference type="InterPro" id="IPR002818">
    <property type="entry name" value="DJ-1/PfpI"/>
</dbReference>
<dbReference type="EMBL" id="CAJEWN010000696">
    <property type="protein sequence ID" value="CAD2188506.1"/>
    <property type="molecule type" value="Genomic_DNA"/>
</dbReference>
<keyword evidence="3" id="KW-0963">Cytoplasm</keyword>
<evidence type="ECO:0000256" key="3">
    <source>
        <dbReference type="ARBA" id="ARBA00022490"/>
    </source>
</evidence>
<dbReference type="GO" id="GO:0005739">
    <property type="term" value="C:mitochondrion"/>
    <property type="evidence" value="ECO:0007669"/>
    <property type="project" value="TreeGrafter"/>
</dbReference>
<dbReference type="FunFam" id="3.40.50.880:FF:000022">
    <property type="entry name" value="protein deglycase DJ-1"/>
    <property type="match status" value="1"/>
</dbReference>
<dbReference type="GO" id="GO:0046295">
    <property type="term" value="P:glycolate biosynthetic process"/>
    <property type="evidence" value="ECO:0007669"/>
    <property type="project" value="UniProtKB-ARBA"/>
</dbReference>
<dbReference type="GO" id="GO:0006979">
    <property type="term" value="P:response to oxidative stress"/>
    <property type="evidence" value="ECO:0007669"/>
    <property type="project" value="TreeGrafter"/>
</dbReference>
<dbReference type="NCBIfam" id="TIGR01383">
    <property type="entry name" value="not_thiJ"/>
    <property type="match status" value="1"/>
</dbReference>
<comment type="caution">
    <text evidence="6">The sequence shown here is derived from an EMBL/GenBank/DDBJ whole genome shotgun (WGS) entry which is preliminary data.</text>
</comment>
<dbReference type="GO" id="GO:0019172">
    <property type="term" value="F:glyoxalase III activity"/>
    <property type="evidence" value="ECO:0007669"/>
    <property type="project" value="UniProtKB-EC"/>
</dbReference>
<sequence length="207" mass="22459">MNFLSCSKLFFRSFSSIMTKTALIIGSDGSEDIELIVTSDVLRRAGIDVTIAGLQDEKHITLARKAILRVDALFKDVAEKEFDAVILPGGQPGSDNLAKDERVGKLLQRHEKEGKIVAAICAAPIALVSHGIAKKEGGGGTLTSYPSVKEKIINGGYNYSEDKVCVWKNIVTSRGPGTAFLFSLKLVEMLTDLEKSETVKKALLYNI</sequence>
<dbReference type="InterPro" id="IPR050325">
    <property type="entry name" value="Prot/Nucl_acid_deglycase"/>
</dbReference>
<comment type="catalytic activity">
    <reaction evidence="4">
        <text>methylglyoxal + H2O = (R)-lactate + H(+)</text>
        <dbReference type="Rhea" id="RHEA:27754"/>
        <dbReference type="ChEBI" id="CHEBI:15377"/>
        <dbReference type="ChEBI" id="CHEBI:15378"/>
        <dbReference type="ChEBI" id="CHEBI:16004"/>
        <dbReference type="ChEBI" id="CHEBI:17158"/>
        <dbReference type="EC" id="4.2.1.130"/>
    </reaction>
</comment>
<dbReference type="GO" id="GO:0005634">
    <property type="term" value="C:nucleus"/>
    <property type="evidence" value="ECO:0007669"/>
    <property type="project" value="TreeGrafter"/>
</dbReference>
<evidence type="ECO:0000313" key="7">
    <source>
        <dbReference type="Proteomes" id="UP000580250"/>
    </source>
</evidence>
<evidence type="ECO:0000256" key="2">
    <source>
        <dbReference type="ARBA" id="ARBA00013134"/>
    </source>
</evidence>
<comment type="subcellular location">
    <subcellularLocation>
        <location evidence="1">Cytoplasm</location>
    </subcellularLocation>
</comment>
<name>A0A6V7WNF0_MELEN</name>
<dbReference type="PANTHER" id="PTHR48094:SF12">
    <property type="entry name" value="PARKINSON DISEASE PROTEIN 7 HOMOLOG"/>
    <property type="match status" value="1"/>
</dbReference>
<dbReference type="GO" id="GO:1902176">
    <property type="term" value="P:negative regulation of oxidative stress-induced intrinsic apoptotic signaling pathway"/>
    <property type="evidence" value="ECO:0007669"/>
    <property type="project" value="UniProtKB-ARBA"/>
</dbReference>
<reference evidence="6 7" key="1">
    <citation type="submission" date="2020-08" db="EMBL/GenBank/DDBJ databases">
        <authorList>
            <person name="Koutsovoulos G."/>
            <person name="Danchin GJ E."/>
        </authorList>
    </citation>
    <scope>NUCLEOTIDE SEQUENCE [LARGE SCALE GENOMIC DNA]</scope>
</reference>
<dbReference type="SUPFAM" id="SSF52317">
    <property type="entry name" value="Class I glutamine amidotransferase-like"/>
    <property type="match status" value="1"/>
</dbReference>
<protein>
    <recommendedName>
        <fullName evidence="2">D-lactate dehydratase</fullName>
        <ecNumber evidence="2">4.2.1.130</ecNumber>
    </recommendedName>
</protein>
<proteinExistence type="predicted"/>
<evidence type="ECO:0000256" key="4">
    <source>
        <dbReference type="ARBA" id="ARBA00048082"/>
    </source>
</evidence>
<dbReference type="Pfam" id="PF01965">
    <property type="entry name" value="DJ-1_PfpI"/>
    <property type="match status" value="1"/>
</dbReference>
<gene>
    <name evidence="6" type="ORF">MENT_LOCUS41160</name>
</gene>
<dbReference type="InterPro" id="IPR006287">
    <property type="entry name" value="DJ-1"/>
</dbReference>
<evidence type="ECO:0000313" key="6">
    <source>
        <dbReference type="EMBL" id="CAD2188506.1"/>
    </source>
</evidence>
<dbReference type="GO" id="GO:1903189">
    <property type="term" value="P:glyoxal metabolic process"/>
    <property type="evidence" value="ECO:0007669"/>
    <property type="project" value="UniProtKB-ARBA"/>
</dbReference>
<dbReference type="AlphaFoldDB" id="A0A6V7WNF0"/>
<dbReference type="CDD" id="cd03135">
    <property type="entry name" value="GATase1_DJ-1"/>
    <property type="match status" value="1"/>
</dbReference>
<evidence type="ECO:0000259" key="5">
    <source>
        <dbReference type="Pfam" id="PF01965"/>
    </source>
</evidence>
<dbReference type="Gene3D" id="3.40.50.880">
    <property type="match status" value="1"/>
</dbReference>
<dbReference type="EC" id="4.2.1.130" evidence="2"/>
<dbReference type="InterPro" id="IPR029062">
    <property type="entry name" value="Class_I_gatase-like"/>
</dbReference>
<dbReference type="GO" id="GO:0036471">
    <property type="term" value="P:cellular response to glyoxal"/>
    <property type="evidence" value="ECO:0007669"/>
    <property type="project" value="UniProtKB-ARBA"/>
</dbReference>
<dbReference type="PANTHER" id="PTHR48094">
    <property type="entry name" value="PROTEIN/NUCLEIC ACID DEGLYCASE DJ-1-RELATED"/>
    <property type="match status" value="1"/>
</dbReference>
<accession>A0A6V7WNF0</accession>
<feature type="domain" description="DJ-1/PfpI" evidence="5">
    <location>
        <begin position="21"/>
        <end position="188"/>
    </location>
</feature>